<keyword evidence="2" id="KW-1185">Reference proteome</keyword>
<name>S2IVF7_MUCC1</name>
<protein>
    <submittedName>
        <fullName evidence="1">Uncharacterized protein</fullName>
    </submittedName>
</protein>
<gene>
    <name evidence="1" type="ORF">HMPREF1544_11588</name>
</gene>
<reference evidence="2" key="1">
    <citation type="submission" date="2013-05" db="EMBL/GenBank/DDBJ databases">
        <title>The Genome sequence of Mucor circinelloides f. circinelloides 1006PhL.</title>
        <authorList>
            <consortium name="The Broad Institute Genomics Platform"/>
            <person name="Cuomo C."/>
            <person name="Earl A."/>
            <person name="Findley K."/>
            <person name="Lee S.C."/>
            <person name="Walker B."/>
            <person name="Young S."/>
            <person name="Zeng Q."/>
            <person name="Gargeya S."/>
            <person name="Fitzgerald M."/>
            <person name="Haas B."/>
            <person name="Abouelleil A."/>
            <person name="Allen A.W."/>
            <person name="Alvarado L."/>
            <person name="Arachchi H.M."/>
            <person name="Berlin A.M."/>
            <person name="Chapman S.B."/>
            <person name="Gainer-Dewar J."/>
            <person name="Goldberg J."/>
            <person name="Griggs A."/>
            <person name="Gujja S."/>
            <person name="Hansen M."/>
            <person name="Howarth C."/>
            <person name="Imamovic A."/>
            <person name="Ireland A."/>
            <person name="Larimer J."/>
            <person name="McCowan C."/>
            <person name="Murphy C."/>
            <person name="Pearson M."/>
            <person name="Poon T.W."/>
            <person name="Priest M."/>
            <person name="Roberts A."/>
            <person name="Saif S."/>
            <person name="Shea T."/>
            <person name="Sisk P."/>
            <person name="Sykes S."/>
            <person name="Wortman J."/>
            <person name="Nusbaum C."/>
            <person name="Birren B."/>
        </authorList>
    </citation>
    <scope>NUCLEOTIDE SEQUENCE [LARGE SCALE GENOMIC DNA]</scope>
    <source>
        <strain evidence="2">1006PhL</strain>
    </source>
</reference>
<dbReference type="AlphaFoldDB" id="S2IVF7"/>
<evidence type="ECO:0000313" key="2">
    <source>
        <dbReference type="Proteomes" id="UP000014254"/>
    </source>
</evidence>
<dbReference type="VEuPathDB" id="FungiDB:HMPREF1544_11588"/>
<dbReference type="Proteomes" id="UP000014254">
    <property type="component" value="Unassembled WGS sequence"/>
</dbReference>
<sequence>MIQHSGDETVKLIYSIAREIYGDGSVFTEKVLTEQDLEEIQGQCVKTKLCLLEDVKDKNSRKRTLDCLDQVLAKVTQRKKKIDSGQSKDSDSSEVKEWLFVEEYNKEHGDFNWKTIFDLGKEKELFSRYSSSTVIAPKLHFINIKNPSSSNTKA</sequence>
<proteinExistence type="predicted"/>
<dbReference type="EMBL" id="KE124155">
    <property type="protein sequence ID" value="EPB81671.1"/>
    <property type="molecule type" value="Genomic_DNA"/>
</dbReference>
<dbReference type="InParanoid" id="S2IVF7"/>
<dbReference type="OrthoDB" id="2288457at2759"/>
<organism evidence="1 2">
    <name type="scientific">Mucor circinelloides f. circinelloides (strain 1006PhL)</name>
    <name type="common">Mucormycosis agent</name>
    <name type="synonym">Calyptromyces circinelloides</name>
    <dbReference type="NCBI Taxonomy" id="1220926"/>
    <lineage>
        <taxon>Eukaryota</taxon>
        <taxon>Fungi</taxon>
        <taxon>Fungi incertae sedis</taxon>
        <taxon>Mucoromycota</taxon>
        <taxon>Mucoromycotina</taxon>
        <taxon>Mucoromycetes</taxon>
        <taxon>Mucorales</taxon>
        <taxon>Mucorineae</taxon>
        <taxon>Mucoraceae</taxon>
        <taxon>Mucor</taxon>
    </lineage>
</organism>
<dbReference type="OMA" id="PKLHFIN"/>
<evidence type="ECO:0000313" key="1">
    <source>
        <dbReference type="EMBL" id="EPB81671.1"/>
    </source>
</evidence>
<accession>S2IVF7</accession>